<name>A0ABV4WI93_9CYAN</name>
<protein>
    <submittedName>
        <fullName evidence="1">Uncharacterized protein</fullName>
    </submittedName>
</protein>
<keyword evidence="2" id="KW-1185">Reference proteome</keyword>
<dbReference type="EMBL" id="JBHFNT010000073">
    <property type="protein sequence ID" value="MFB2834801.1"/>
    <property type="molecule type" value="Genomic_DNA"/>
</dbReference>
<reference evidence="1 2" key="1">
    <citation type="submission" date="2024-09" db="EMBL/GenBank/DDBJ databases">
        <title>Floridaenema gen nov. (Aerosakkonemataceae, Aerosakkonematales ord. nov., Cyanobacteria) from benthic tropical and subtropical fresh waters, with the description of four new species.</title>
        <authorList>
            <person name="Moretto J.A."/>
            <person name="Berthold D.E."/>
            <person name="Lefler F.W."/>
            <person name="Huang I.-S."/>
            <person name="Laughinghouse H. IV."/>
        </authorList>
    </citation>
    <scope>NUCLEOTIDE SEQUENCE [LARGE SCALE GENOMIC DNA]</scope>
    <source>
        <strain evidence="1 2">BLCC-F167</strain>
    </source>
</reference>
<evidence type="ECO:0000313" key="2">
    <source>
        <dbReference type="Proteomes" id="UP001576780"/>
    </source>
</evidence>
<dbReference type="RefSeq" id="WP_413277232.1">
    <property type="nucleotide sequence ID" value="NZ_JBHFNT010000073.1"/>
</dbReference>
<comment type="caution">
    <text evidence="1">The sequence shown here is derived from an EMBL/GenBank/DDBJ whole genome shotgun (WGS) entry which is preliminary data.</text>
</comment>
<dbReference type="Proteomes" id="UP001576780">
    <property type="component" value="Unassembled WGS sequence"/>
</dbReference>
<organism evidence="1 2">
    <name type="scientific">Floridaenema evergladense BLCC-F167</name>
    <dbReference type="NCBI Taxonomy" id="3153639"/>
    <lineage>
        <taxon>Bacteria</taxon>
        <taxon>Bacillati</taxon>
        <taxon>Cyanobacteriota</taxon>
        <taxon>Cyanophyceae</taxon>
        <taxon>Oscillatoriophycideae</taxon>
        <taxon>Aerosakkonematales</taxon>
        <taxon>Aerosakkonemataceae</taxon>
        <taxon>Floridanema</taxon>
        <taxon>Floridanema evergladense</taxon>
    </lineage>
</organism>
<gene>
    <name evidence="1" type="ORF">ACE1CA_09730</name>
</gene>
<proteinExistence type="predicted"/>
<sequence length="64" mass="7025">MSATKIDSVVTIRQFTLAVFYNASIEAWQFRILSPGGEVFGLNKIYFSPEAALKAGLKWIGTGN</sequence>
<evidence type="ECO:0000313" key="1">
    <source>
        <dbReference type="EMBL" id="MFB2834801.1"/>
    </source>
</evidence>
<accession>A0ABV4WI93</accession>